<evidence type="ECO:0000313" key="15">
    <source>
        <dbReference type="EMBL" id="KAF7488109.1"/>
    </source>
</evidence>
<comment type="subunit">
    <text evidence="6">Homodimer.</text>
</comment>
<reference evidence="18" key="2">
    <citation type="journal article" date="2020" name="PLoS Negl. Trop. Dis.">
        <title>High-quality nuclear genome for Sarcoptes scabiei-A critical resource for a neglected parasite.</title>
        <authorList>
            <person name="Korhonen P.K."/>
            <person name="Gasser R.B."/>
            <person name="Ma G."/>
            <person name="Wang T."/>
            <person name="Stroehlein A.J."/>
            <person name="Young N.D."/>
            <person name="Ang C.S."/>
            <person name="Fernando D.D."/>
            <person name="Lu H.C."/>
            <person name="Taylor S."/>
            <person name="Reynolds S.L."/>
            <person name="Mofiz E."/>
            <person name="Najaraj S.H."/>
            <person name="Gowda H."/>
            <person name="Madugundu A."/>
            <person name="Renuse S."/>
            <person name="Holt D."/>
            <person name="Pandey A."/>
            <person name="Papenfuss A.T."/>
            <person name="Fischer K."/>
        </authorList>
    </citation>
    <scope>NUCLEOTIDE SEQUENCE [LARGE SCALE GENOMIC DNA]</scope>
</reference>
<reference evidence="15" key="3">
    <citation type="submission" date="2020-01" db="EMBL/GenBank/DDBJ databases">
        <authorList>
            <person name="Korhonen P.K.K."/>
            <person name="Guangxu M.G."/>
            <person name="Wang T.W."/>
            <person name="Stroehlein A.J.S."/>
            <person name="Young N.D."/>
            <person name="Ang C.-S.A."/>
            <person name="Fernando D.W.F."/>
            <person name="Lu H.L."/>
            <person name="Taylor S.T."/>
            <person name="Ehtesham M.E.M."/>
            <person name="Najaraj S.H.N."/>
            <person name="Harsha G.H.G."/>
            <person name="Madugundu A.M."/>
            <person name="Renuse S.R."/>
            <person name="Holt D.H."/>
            <person name="Pandey A.P."/>
            <person name="Papenfuss A.P."/>
            <person name="Gasser R.B.G."/>
            <person name="Fischer K.F."/>
        </authorList>
    </citation>
    <scope>NUCLEOTIDE SEQUENCE</scope>
    <source>
        <strain evidence="15">SSS_KF_BRIS2020</strain>
    </source>
</reference>
<accession>A0A132A0I1</accession>
<dbReference type="EMBL" id="JXLN01007182">
    <property type="protein sequence ID" value="KPM04055.1"/>
    <property type="molecule type" value="Genomic_DNA"/>
</dbReference>
<evidence type="ECO:0000256" key="13">
    <source>
        <dbReference type="ARBA" id="ARBA00023277"/>
    </source>
</evidence>
<comment type="catalytic activity">
    <reaction evidence="1">
        <text>D-ribulose 5-phosphate = D-xylulose 5-phosphate</text>
        <dbReference type="Rhea" id="RHEA:13677"/>
        <dbReference type="ChEBI" id="CHEBI:57737"/>
        <dbReference type="ChEBI" id="CHEBI:58121"/>
        <dbReference type="EC" id="5.1.3.1"/>
    </reaction>
</comment>
<evidence type="ECO:0000256" key="7">
    <source>
        <dbReference type="ARBA" id="ARBA00013188"/>
    </source>
</evidence>
<evidence type="ECO:0000256" key="14">
    <source>
        <dbReference type="ARBA" id="ARBA00057323"/>
    </source>
</evidence>
<reference evidence="16 19" key="1">
    <citation type="journal article" date="2015" name="Parasit. Vectors">
        <title>Draft genome of the scabies mite.</title>
        <authorList>
            <person name="Rider S.D.Jr."/>
            <person name="Morgan M.S."/>
            <person name="Arlian L.G."/>
        </authorList>
    </citation>
    <scope>NUCLEOTIDE SEQUENCE [LARGE SCALE GENOMIC DNA]</scope>
    <source>
        <strain evidence="16">Arlian Lab</strain>
    </source>
</reference>
<evidence type="ECO:0000256" key="10">
    <source>
        <dbReference type="ARBA" id="ARBA00023004"/>
    </source>
</evidence>
<keyword evidence="12" id="KW-0413">Isomerase</keyword>
<dbReference type="EC" id="5.1.3.1" evidence="7"/>
<gene>
    <name evidence="16" type="ORF">QR98_0024940</name>
    <name evidence="15" type="ORF">SSS_8518</name>
</gene>
<evidence type="ECO:0000256" key="5">
    <source>
        <dbReference type="ARBA" id="ARBA00009541"/>
    </source>
</evidence>
<dbReference type="EnsemblMetazoa" id="SSS_8518s_mrna">
    <property type="protein sequence ID" value="KAF7488109.1"/>
    <property type="gene ID" value="SSS_8518"/>
</dbReference>
<comment type="similarity">
    <text evidence="5">Belongs to the ribulose-phosphate 3-epimerase family.</text>
</comment>
<dbReference type="GO" id="GO:0006091">
    <property type="term" value="P:generation of precursor metabolites and energy"/>
    <property type="evidence" value="ECO:0007669"/>
    <property type="project" value="UniProtKB-ARBA"/>
</dbReference>
<evidence type="ECO:0000256" key="2">
    <source>
        <dbReference type="ARBA" id="ARBA00001936"/>
    </source>
</evidence>
<evidence type="ECO:0000256" key="11">
    <source>
        <dbReference type="ARBA" id="ARBA00023211"/>
    </source>
</evidence>
<evidence type="ECO:0000256" key="12">
    <source>
        <dbReference type="ARBA" id="ARBA00023235"/>
    </source>
</evidence>
<keyword evidence="13" id="KW-0119">Carbohydrate metabolism</keyword>
<dbReference type="GO" id="GO:0046496">
    <property type="term" value="P:nicotinamide nucleotide metabolic process"/>
    <property type="evidence" value="ECO:0007669"/>
    <property type="project" value="UniProtKB-ARBA"/>
</dbReference>
<evidence type="ECO:0000256" key="1">
    <source>
        <dbReference type="ARBA" id="ARBA00001782"/>
    </source>
</evidence>
<evidence type="ECO:0000256" key="3">
    <source>
        <dbReference type="ARBA" id="ARBA00001947"/>
    </source>
</evidence>
<dbReference type="VEuPathDB" id="VectorBase:SSCA006540"/>
<proteinExistence type="inferred from homology"/>
<dbReference type="AlphaFoldDB" id="A0A132A0I1"/>
<dbReference type="PROSITE" id="PS01086">
    <property type="entry name" value="RIBUL_P_3_EPIMER_2"/>
    <property type="match status" value="1"/>
</dbReference>
<dbReference type="GO" id="GO:1901135">
    <property type="term" value="P:carbohydrate derivative metabolic process"/>
    <property type="evidence" value="ECO:0007669"/>
    <property type="project" value="UniProtKB-ARBA"/>
</dbReference>
<protein>
    <recommendedName>
        <fullName evidence="7">ribulose-phosphate 3-epimerase</fullName>
        <ecNumber evidence="7">5.1.3.1</ecNumber>
    </recommendedName>
</protein>
<keyword evidence="11" id="KW-0464">Manganese</keyword>
<evidence type="ECO:0000313" key="18">
    <source>
        <dbReference type="Proteomes" id="UP000070412"/>
    </source>
</evidence>
<dbReference type="CDD" id="cd00429">
    <property type="entry name" value="RPE"/>
    <property type="match status" value="1"/>
</dbReference>
<evidence type="ECO:0000256" key="4">
    <source>
        <dbReference type="ARBA" id="ARBA00001954"/>
    </source>
</evidence>
<evidence type="ECO:0000256" key="9">
    <source>
        <dbReference type="ARBA" id="ARBA00022833"/>
    </source>
</evidence>
<dbReference type="GO" id="GO:0005975">
    <property type="term" value="P:carbohydrate metabolic process"/>
    <property type="evidence" value="ECO:0007669"/>
    <property type="project" value="InterPro"/>
</dbReference>
<keyword evidence="9" id="KW-0862">Zinc</keyword>
<keyword evidence="10" id="KW-0408">Iron</keyword>
<dbReference type="Gene3D" id="3.20.20.70">
    <property type="entry name" value="Aldolase class I"/>
    <property type="match status" value="1"/>
</dbReference>
<dbReference type="Pfam" id="PF00834">
    <property type="entry name" value="Ribul_P_3_epim"/>
    <property type="match status" value="1"/>
</dbReference>
<comment type="function">
    <text evidence="14">Catalyzes the reversible epimerization of D-ribulose 5-phosphate to D-xylulose 5-phosphate.</text>
</comment>
<comment type="cofactor">
    <cofactor evidence="3">
        <name>Zn(2+)</name>
        <dbReference type="ChEBI" id="CHEBI:29105"/>
    </cofactor>
</comment>
<dbReference type="InterPro" id="IPR011060">
    <property type="entry name" value="RibuloseP-bd_barrel"/>
</dbReference>
<evidence type="ECO:0000313" key="19">
    <source>
        <dbReference type="Proteomes" id="UP000616769"/>
    </source>
</evidence>
<keyword evidence="18" id="KW-1185">Reference proteome</keyword>
<comment type="cofactor">
    <cofactor evidence="4">
        <name>Fe(2+)</name>
        <dbReference type="ChEBI" id="CHEBI:29033"/>
    </cofactor>
</comment>
<comment type="cofactor">
    <cofactor evidence="2">
        <name>Mn(2+)</name>
        <dbReference type="ChEBI" id="CHEBI:29035"/>
    </cofactor>
</comment>
<evidence type="ECO:0000313" key="16">
    <source>
        <dbReference type="EMBL" id="KPM04055.1"/>
    </source>
</evidence>
<dbReference type="EMBL" id="WVUK01000066">
    <property type="protein sequence ID" value="KAF7488109.1"/>
    <property type="molecule type" value="Genomic_DNA"/>
</dbReference>
<dbReference type="OrthoDB" id="1927044at2759"/>
<reference evidence="17" key="4">
    <citation type="submission" date="2022-06" db="UniProtKB">
        <authorList>
            <consortium name="EnsemblMetazoa"/>
        </authorList>
    </citation>
    <scope>IDENTIFICATION</scope>
</reference>
<dbReference type="GO" id="GO:0046872">
    <property type="term" value="F:metal ion binding"/>
    <property type="evidence" value="ECO:0007669"/>
    <property type="project" value="UniProtKB-KW"/>
</dbReference>
<organism evidence="16 19">
    <name type="scientific">Sarcoptes scabiei</name>
    <name type="common">Itch mite</name>
    <name type="synonym">Acarus scabiei</name>
    <dbReference type="NCBI Taxonomy" id="52283"/>
    <lineage>
        <taxon>Eukaryota</taxon>
        <taxon>Metazoa</taxon>
        <taxon>Ecdysozoa</taxon>
        <taxon>Arthropoda</taxon>
        <taxon>Chelicerata</taxon>
        <taxon>Arachnida</taxon>
        <taxon>Acari</taxon>
        <taxon>Acariformes</taxon>
        <taxon>Sarcoptiformes</taxon>
        <taxon>Astigmata</taxon>
        <taxon>Psoroptidia</taxon>
        <taxon>Sarcoptoidea</taxon>
        <taxon>Sarcoptidae</taxon>
        <taxon>Sarcoptinae</taxon>
        <taxon>Sarcoptes</taxon>
    </lineage>
</organism>
<dbReference type="SUPFAM" id="SSF51366">
    <property type="entry name" value="Ribulose-phoshate binding barrel"/>
    <property type="match status" value="1"/>
</dbReference>
<evidence type="ECO:0000256" key="8">
    <source>
        <dbReference type="ARBA" id="ARBA00022723"/>
    </source>
</evidence>
<evidence type="ECO:0000313" key="17">
    <source>
        <dbReference type="EnsemblMetazoa" id="KAF7488109.1"/>
    </source>
</evidence>
<evidence type="ECO:0000256" key="6">
    <source>
        <dbReference type="ARBA" id="ARBA00011738"/>
    </source>
</evidence>
<keyword evidence="8" id="KW-0479">Metal-binding</keyword>
<dbReference type="NCBIfam" id="NF004076">
    <property type="entry name" value="PRK05581.1-4"/>
    <property type="match status" value="1"/>
</dbReference>
<dbReference type="InterPro" id="IPR013785">
    <property type="entry name" value="Aldolase_TIM"/>
</dbReference>
<dbReference type="InterPro" id="IPR000056">
    <property type="entry name" value="Ribul_P_3_epim-like"/>
</dbReference>
<dbReference type="Proteomes" id="UP000070412">
    <property type="component" value="Unassembled WGS sequence"/>
</dbReference>
<sequence length="231" mass="25858">MGPKPTVGVSILNCNFVEIKTELKILIESGIDFVHLDVMDGNFVDDITFGPSFVRDLIKEFPNIIFEVHMMVKHPHKFIDSMANAGVHRFIFHFEATNNCYNHYSHSVEKLIESIRSSRMEVALAINPETDVKRIFEFVPSIDCALIMTVHPGRGGQKFIPEMMSKCLELSKRFPNLDIEVDGGVGPKNSEICGRSCVTRIVSGSALVNSERKSSDVIQMRNCLTQPAVSN</sequence>
<dbReference type="Proteomes" id="UP000616769">
    <property type="component" value="Unassembled WGS sequence"/>
</dbReference>
<dbReference type="FunFam" id="3.20.20.70:FF:000191">
    <property type="entry name" value="ribulose-phosphate 3-epimerase isoform X2"/>
    <property type="match status" value="1"/>
</dbReference>
<dbReference type="PANTHER" id="PTHR11749">
    <property type="entry name" value="RIBULOSE-5-PHOSPHATE-3-EPIMERASE"/>
    <property type="match status" value="1"/>
</dbReference>
<dbReference type="GO" id="GO:0004750">
    <property type="term" value="F:D-ribulose-phosphate 3-epimerase activity"/>
    <property type="evidence" value="ECO:0007669"/>
    <property type="project" value="UniProtKB-EC"/>
</dbReference>
<name>A0A132A0I1_SARSC</name>
<dbReference type="GO" id="GO:0006163">
    <property type="term" value="P:purine nucleotide metabolic process"/>
    <property type="evidence" value="ECO:0007669"/>
    <property type="project" value="UniProtKB-ARBA"/>
</dbReference>